<accession>A0ABV8TSZ3</accession>
<keyword evidence="3" id="KW-1185">Reference proteome</keyword>
<gene>
    <name evidence="2" type="ORF">ACFPET_00355</name>
</gene>
<dbReference type="RefSeq" id="WP_380617389.1">
    <property type="nucleotide sequence ID" value="NZ_JBHSDK010000001.1"/>
</dbReference>
<organism evidence="2 3">
    <name type="scientific">Salininema proteolyticum</name>
    <dbReference type="NCBI Taxonomy" id="1607685"/>
    <lineage>
        <taxon>Bacteria</taxon>
        <taxon>Bacillati</taxon>
        <taxon>Actinomycetota</taxon>
        <taxon>Actinomycetes</taxon>
        <taxon>Glycomycetales</taxon>
        <taxon>Glycomycetaceae</taxon>
        <taxon>Salininema</taxon>
    </lineage>
</organism>
<protein>
    <submittedName>
        <fullName evidence="2">Uncharacterized protein</fullName>
    </submittedName>
</protein>
<proteinExistence type="predicted"/>
<name>A0ABV8TSZ3_9ACTN</name>
<feature type="region of interest" description="Disordered" evidence="1">
    <location>
        <begin position="1"/>
        <end position="25"/>
    </location>
</feature>
<sequence>MHDGSAPGREDRPSPAGPDRRPGDDFAAVAAYAADATGEPALAGVIGRPLMTAYGRCAESARATIETLRQAGEPLDGPSAEAPGARP</sequence>
<evidence type="ECO:0000313" key="2">
    <source>
        <dbReference type="EMBL" id="MFC4333651.1"/>
    </source>
</evidence>
<dbReference type="EMBL" id="JBHSDK010000001">
    <property type="protein sequence ID" value="MFC4333651.1"/>
    <property type="molecule type" value="Genomic_DNA"/>
</dbReference>
<evidence type="ECO:0000313" key="3">
    <source>
        <dbReference type="Proteomes" id="UP001595823"/>
    </source>
</evidence>
<reference evidence="3" key="1">
    <citation type="journal article" date="2019" name="Int. J. Syst. Evol. Microbiol.">
        <title>The Global Catalogue of Microorganisms (GCM) 10K type strain sequencing project: providing services to taxonomists for standard genome sequencing and annotation.</title>
        <authorList>
            <consortium name="The Broad Institute Genomics Platform"/>
            <consortium name="The Broad Institute Genome Sequencing Center for Infectious Disease"/>
            <person name="Wu L."/>
            <person name="Ma J."/>
        </authorList>
    </citation>
    <scope>NUCLEOTIDE SEQUENCE [LARGE SCALE GENOMIC DNA]</scope>
    <source>
        <strain evidence="3">IBRC-M 10908</strain>
    </source>
</reference>
<evidence type="ECO:0000256" key="1">
    <source>
        <dbReference type="SAM" id="MobiDB-lite"/>
    </source>
</evidence>
<dbReference type="Proteomes" id="UP001595823">
    <property type="component" value="Unassembled WGS sequence"/>
</dbReference>
<feature type="compositionally biased region" description="Basic and acidic residues" evidence="1">
    <location>
        <begin position="1"/>
        <end position="24"/>
    </location>
</feature>
<comment type="caution">
    <text evidence="2">The sequence shown here is derived from an EMBL/GenBank/DDBJ whole genome shotgun (WGS) entry which is preliminary data.</text>
</comment>